<organism evidence="1 2">
    <name type="scientific">Moritella viscosa</name>
    <dbReference type="NCBI Taxonomy" id="80854"/>
    <lineage>
        <taxon>Bacteria</taxon>
        <taxon>Pseudomonadati</taxon>
        <taxon>Pseudomonadota</taxon>
        <taxon>Gammaproteobacteria</taxon>
        <taxon>Alteromonadales</taxon>
        <taxon>Moritellaceae</taxon>
        <taxon>Moritella</taxon>
    </lineage>
</organism>
<protein>
    <submittedName>
        <fullName evidence="1">Uncharacterized protein</fullName>
    </submittedName>
</protein>
<dbReference type="AlphaFoldDB" id="A0A1K9YS62"/>
<name>A0A1K9YS62_9GAMM</name>
<evidence type="ECO:0000313" key="1">
    <source>
        <dbReference type="EMBL" id="SGY85314.1"/>
    </source>
</evidence>
<reference evidence="1 2" key="1">
    <citation type="submission" date="2016-11" db="EMBL/GenBank/DDBJ databases">
        <authorList>
            <person name="Jaros S."/>
            <person name="Januszkiewicz K."/>
            <person name="Wedrychowicz H."/>
        </authorList>
    </citation>
    <scope>NUCLEOTIDE SEQUENCE [LARGE SCALE GENOMIC DNA]</scope>
    <source>
        <strain evidence="1">NVI 5450</strain>
    </source>
</reference>
<proteinExistence type="predicted"/>
<dbReference type="Proteomes" id="UP000183794">
    <property type="component" value="Unassembled WGS sequence"/>
</dbReference>
<evidence type="ECO:0000313" key="2">
    <source>
        <dbReference type="Proteomes" id="UP000183794"/>
    </source>
</evidence>
<dbReference type="EMBL" id="FPLD01000014">
    <property type="protein sequence ID" value="SGY85314.1"/>
    <property type="molecule type" value="Genomic_DNA"/>
</dbReference>
<accession>A0A1K9YS62</accession>
<gene>
    <name evidence="1" type="ORF">NVI5450_0503</name>
</gene>
<sequence>MFKMNLNHDSYLNIEQAHNLAKPRININARLYIVVNI</sequence>